<evidence type="ECO:0000313" key="2">
    <source>
        <dbReference type="Proteomes" id="UP001472866"/>
    </source>
</evidence>
<dbReference type="Pfam" id="PF01564">
    <property type="entry name" value="Spermine_synth"/>
    <property type="match status" value="1"/>
</dbReference>
<evidence type="ECO:0000313" key="1">
    <source>
        <dbReference type="EMBL" id="WZN59383.1"/>
    </source>
</evidence>
<accession>A0AAX4P0F4</accession>
<organism evidence="1 2">
    <name type="scientific">Chloropicon roscoffensis</name>
    <dbReference type="NCBI Taxonomy" id="1461544"/>
    <lineage>
        <taxon>Eukaryota</taxon>
        <taxon>Viridiplantae</taxon>
        <taxon>Chlorophyta</taxon>
        <taxon>Chloropicophyceae</taxon>
        <taxon>Chloropicales</taxon>
        <taxon>Chloropicaceae</taxon>
        <taxon>Chloropicon</taxon>
    </lineage>
</organism>
<dbReference type="NCBIfam" id="NF037959">
    <property type="entry name" value="MFS_SpdSyn"/>
    <property type="match status" value="1"/>
</dbReference>
<dbReference type="CDD" id="cd02440">
    <property type="entry name" value="AdoMet_MTases"/>
    <property type="match status" value="1"/>
</dbReference>
<dbReference type="Proteomes" id="UP001472866">
    <property type="component" value="Chromosome 01"/>
</dbReference>
<sequence length="352" mass="38173">MDFSSSWCLFTAKRTCFVAGLAVAIIVFVTSSTRSVPVANTDAGQPPSSEELSEPLPLAALGAAGAVDGETCVPICGRSPCAEPEINYKGISFCSYGRRQSQFLSDISGTDSAVEVFTFLAPVANKYYCSVAQNNLKDLQGYVDAYAGFFPFESNFHLVRSGLNPFGLDVADFSYIAAHEFHVKALQMTRQQRQDLRVLILGAGGGVMTMAMRNFLPTAVVDTVEIDDAMVYAAKEWFCAPRGSQYGYHVQDGHEFVLKATSGSYDFVYVDVFAGDDGVPAQFLTPNFHSHVGRVLKPGGLGAMNFIPPKEEGLQALTSFRKVLQGLGLFELREQPGIGVTDGSILFFLQKR</sequence>
<name>A0AAX4P0F4_9CHLO</name>
<reference evidence="1 2" key="1">
    <citation type="submission" date="2024-03" db="EMBL/GenBank/DDBJ databases">
        <title>Complete genome sequence of the green alga Chloropicon roscoffensis RCC1871.</title>
        <authorList>
            <person name="Lemieux C."/>
            <person name="Pombert J.-F."/>
            <person name="Otis C."/>
            <person name="Turmel M."/>
        </authorList>
    </citation>
    <scope>NUCLEOTIDE SEQUENCE [LARGE SCALE GENOMIC DNA]</scope>
    <source>
        <strain evidence="1 2">RCC1871</strain>
    </source>
</reference>
<keyword evidence="2" id="KW-1185">Reference proteome</keyword>
<dbReference type="EMBL" id="CP151501">
    <property type="protein sequence ID" value="WZN59383.1"/>
    <property type="molecule type" value="Genomic_DNA"/>
</dbReference>
<dbReference type="Gene3D" id="3.40.50.150">
    <property type="entry name" value="Vaccinia Virus protein VP39"/>
    <property type="match status" value="1"/>
</dbReference>
<gene>
    <name evidence="1" type="ORF">HKI87_01g09090</name>
</gene>
<dbReference type="SUPFAM" id="SSF53335">
    <property type="entry name" value="S-adenosyl-L-methionine-dependent methyltransferases"/>
    <property type="match status" value="1"/>
</dbReference>
<proteinExistence type="predicted"/>
<dbReference type="InterPro" id="IPR029063">
    <property type="entry name" value="SAM-dependent_MTases_sf"/>
</dbReference>
<protein>
    <submittedName>
        <fullName evidence="1">Uncharacterized protein</fullName>
    </submittedName>
</protein>
<dbReference type="AlphaFoldDB" id="A0AAX4P0F4"/>